<keyword evidence="1 2" id="KW-0238">DNA-binding</keyword>
<dbReference type="NCBIfam" id="TIGR00621">
    <property type="entry name" value="ssb"/>
    <property type="match status" value="1"/>
</dbReference>
<dbReference type="PROSITE" id="PS50935">
    <property type="entry name" value="SSB"/>
    <property type="match status" value="1"/>
</dbReference>
<protein>
    <recommendedName>
        <fullName evidence="2 3">Single-stranded DNA-binding protein</fullName>
        <shortName evidence="2">SSB</shortName>
    </recommendedName>
</protein>
<dbReference type="Gene3D" id="2.40.50.140">
    <property type="entry name" value="Nucleic acid-binding proteins"/>
    <property type="match status" value="1"/>
</dbReference>
<dbReference type="SUPFAM" id="SSF50249">
    <property type="entry name" value="Nucleic acid-binding proteins"/>
    <property type="match status" value="1"/>
</dbReference>
<organism evidence="4 5">
    <name type="scientific">Lacihabitans soyangensis</name>
    <dbReference type="NCBI Taxonomy" id="869394"/>
    <lineage>
        <taxon>Bacteria</taxon>
        <taxon>Pseudomonadati</taxon>
        <taxon>Bacteroidota</taxon>
        <taxon>Cytophagia</taxon>
        <taxon>Cytophagales</taxon>
        <taxon>Leadbetterellaceae</taxon>
        <taxon>Lacihabitans</taxon>
    </lineage>
</organism>
<dbReference type="GO" id="GO:0003697">
    <property type="term" value="F:single-stranded DNA binding"/>
    <property type="evidence" value="ECO:0007669"/>
    <property type="project" value="UniProtKB-UniRule"/>
</dbReference>
<dbReference type="EMBL" id="RJUF01000185">
    <property type="protein sequence ID" value="MCP9765631.1"/>
    <property type="molecule type" value="Genomic_DNA"/>
</dbReference>
<comment type="caution">
    <text evidence="4">The sequence shown here is derived from an EMBL/GenBank/DDBJ whole genome shotgun (WGS) entry which is preliminary data.</text>
</comment>
<keyword evidence="5" id="KW-1185">Reference proteome</keyword>
<dbReference type="GO" id="GO:0006260">
    <property type="term" value="P:DNA replication"/>
    <property type="evidence" value="ECO:0007669"/>
    <property type="project" value="InterPro"/>
</dbReference>
<dbReference type="PIRSF" id="PIRSF002070">
    <property type="entry name" value="SSB"/>
    <property type="match status" value="1"/>
</dbReference>
<evidence type="ECO:0000313" key="5">
    <source>
        <dbReference type="Proteomes" id="UP001204144"/>
    </source>
</evidence>
<dbReference type="AlphaFoldDB" id="A0AAE3H7W4"/>
<dbReference type="PANTHER" id="PTHR10302:SF0">
    <property type="entry name" value="SINGLE-STRANDED DNA-BINDING PROTEIN, MITOCHONDRIAL"/>
    <property type="match status" value="1"/>
</dbReference>
<comment type="caution">
    <text evidence="2">Lacks conserved residue(s) required for the propagation of feature annotation.</text>
</comment>
<dbReference type="CDD" id="cd04496">
    <property type="entry name" value="SSB_OBF"/>
    <property type="match status" value="1"/>
</dbReference>
<dbReference type="PANTHER" id="PTHR10302">
    <property type="entry name" value="SINGLE-STRANDED DNA-BINDING PROTEIN"/>
    <property type="match status" value="1"/>
</dbReference>
<evidence type="ECO:0000256" key="3">
    <source>
        <dbReference type="PIRNR" id="PIRNR002070"/>
    </source>
</evidence>
<comment type="subunit">
    <text evidence="2">Homotetramer.</text>
</comment>
<dbReference type="Pfam" id="PF00436">
    <property type="entry name" value="SSB"/>
    <property type="match status" value="1"/>
</dbReference>
<dbReference type="InterPro" id="IPR000424">
    <property type="entry name" value="Primosome_PriB/ssb"/>
</dbReference>
<name>A0AAE3H7W4_9BACT</name>
<dbReference type="InterPro" id="IPR011344">
    <property type="entry name" value="ssDNA-bd"/>
</dbReference>
<reference evidence="4 5" key="1">
    <citation type="submission" date="2018-11" db="EMBL/GenBank/DDBJ databases">
        <title>Novel bacteria species description.</title>
        <authorList>
            <person name="Han J.-H."/>
        </authorList>
    </citation>
    <scope>NUCLEOTIDE SEQUENCE [LARGE SCALE GENOMIC DNA]</scope>
    <source>
        <strain evidence="4 5">KCTC23259</strain>
    </source>
</reference>
<sequence>MKGVNKVILVGNLGDDPEIKNLEGNVKVAKFSLGTNETFRDSNGQSQTQTEWHNIVFWRGLADFAEKYLHKGSMVYLEGKIKTRNYEDKRGEKRYVTEIIGENVVMLDKPNN</sequence>
<accession>A0AAE3H7W4</accession>
<evidence type="ECO:0000256" key="1">
    <source>
        <dbReference type="ARBA" id="ARBA00023125"/>
    </source>
</evidence>
<evidence type="ECO:0000313" key="4">
    <source>
        <dbReference type="EMBL" id="MCP9765631.1"/>
    </source>
</evidence>
<gene>
    <name evidence="4" type="primary">ssb</name>
    <name evidence="4" type="ORF">EGI31_22070</name>
</gene>
<proteinExistence type="inferred from homology"/>
<dbReference type="RefSeq" id="WP_255039351.1">
    <property type="nucleotide sequence ID" value="NZ_RJUF01000185.1"/>
</dbReference>
<dbReference type="Proteomes" id="UP001204144">
    <property type="component" value="Unassembled WGS sequence"/>
</dbReference>
<dbReference type="InterPro" id="IPR012340">
    <property type="entry name" value="NA-bd_OB-fold"/>
</dbReference>
<evidence type="ECO:0000256" key="2">
    <source>
        <dbReference type="HAMAP-Rule" id="MF_00984"/>
    </source>
</evidence>
<dbReference type="HAMAP" id="MF_00984">
    <property type="entry name" value="SSB"/>
    <property type="match status" value="1"/>
</dbReference>
<dbReference type="GO" id="GO:0009295">
    <property type="term" value="C:nucleoid"/>
    <property type="evidence" value="ECO:0007669"/>
    <property type="project" value="TreeGrafter"/>
</dbReference>